<feature type="domain" description="PD-(D/E)XK nuclease-like" evidence="1">
    <location>
        <begin position="96"/>
        <end position="357"/>
    </location>
</feature>
<dbReference type="Proteomes" id="UP000240493">
    <property type="component" value="Unassembled WGS sequence"/>
</dbReference>
<evidence type="ECO:0000313" key="3">
    <source>
        <dbReference type="Proteomes" id="UP000240493"/>
    </source>
</evidence>
<evidence type="ECO:0000259" key="1">
    <source>
        <dbReference type="Pfam" id="PF20516"/>
    </source>
</evidence>
<dbReference type="Pfam" id="PF20516">
    <property type="entry name" value="PDDEXK_12"/>
    <property type="match status" value="1"/>
</dbReference>
<evidence type="ECO:0000313" key="2">
    <source>
        <dbReference type="EMBL" id="PTB43809.1"/>
    </source>
</evidence>
<accession>A0A2T3ZG96</accession>
<dbReference type="EMBL" id="KZ679258">
    <property type="protein sequence ID" value="PTB43809.1"/>
    <property type="molecule type" value="Genomic_DNA"/>
</dbReference>
<reference evidence="2 3" key="1">
    <citation type="submission" date="2016-07" db="EMBL/GenBank/DDBJ databases">
        <title>Multiple horizontal gene transfer events from other fungi enriched the ability of initially mycotrophic Trichoderma (Ascomycota) to feed on dead plant biomass.</title>
        <authorList>
            <consortium name="DOE Joint Genome Institute"/>
            <person name="Aerts A."/>
            <person name="Atanasova L."/>
            <person name="Chenthamara K."/>
            <person name="Zhang J."/>
            <person name="Grujic M."/>
            <person name="Henrissat B."/>
            <person name="Kuo A."/>
            <person name="Salamov A."/>
            <person name="Lipzen A."/>
            <person name="Labutti K."/>
            <person name="Barry K."/>
            <person name="Miao Y."/>
            <person name="Rahimi M.J."/>
            <person name="Shen Q."/>
            <person name="Grigoriev I.V."/>
            <person name="Kubicek C.P."/>
            <person name="Druzhinina I.S."/>
        </authorList>
    </citation>
    <scope>NUCLEOTIDE SEQUENCE [LARGE SCALE GENOMIC DNA]</scope>
    <source>
        <strain evidence="2 3">CBS 433.97</strain>
    </source>
</reference>
<sequence length="369" mass="41881">MMSLSLDDTLVYTQLVMDTVPVAAKKLYDTLEDFAENKNILPHGFQETITHQQAIIEQRATTLQQTTTQQQAIDQMQKYQNKIQVYEKLKSCCRPESAPDDNLPGRIPSLNEIDEIVRKAIQVGTRGDNESRWNGAVISRLLDMIFEDPITGPIGEFGATDCTTAQLHKEFRPVASTARMIDGCIFRSFVDDQEWISAIKKFAHFNPTQSINHTDFGPIQYDPLLLSIETKKPAAELEKAKLQIGIWHAAQWKFLDWAVGEKLDQQRIAQGLYEPATTQDQEEFKKEKLAALSALGFIPGIIVSGYRWLPVFSTYDNDKKTTLLWTDTDFGTTRTIKGAYAAVAGVRELTAWGRDVYLPWFKEHILIFD</sequence>
<gene>
    <name evidence="2" type="ORF">M441DRAFT_133222</name>
</gene>
<keyword evidence="3" id="KW-1185">Reference proteome</keyword>
<dbReference type="STRING" id="1042311.A0A2T3ZG96"/>
<organism evidence="2 3">
    <name type="scientific">Trichoderma asperellum (strain ATCC 204424 / CBS 433.97 / NBRC 101777)</name>
    <dbReference type="NCBI Taxonomy" id="1042311"/>
    <lineage>
        <taxon>Eukaryota</taxon>
        <taxon>Fungi</taxon>
        <taxon>Dikarya</taxon>
        <taxon>Ascomycota</taxon>
        <taxon>Pezizomycotina</taxon>
        <taxon>Sordariomycetes</taxon>
        <taxon>Hypocreomycetidae</taxon>
        <taxon>Hypocreales</taxon>
        <taxon>Hypocreaceae</taxon>
        <taxon>Trichoderma</taxon>
    </lineage>
</organism>
<dbReference type="OrthoDB" id="4161186at2759"/>
<name>A0A2T3ZG96_TRIA4</name>
<dbReference type="AlphaFoldDB" id="A0A2T3ZG96"/>
<dbReference type="InterPro" id="IPR046797">
    <property type="entry name" value="PDDEXK_12"/>
</dbReference>
<protein>
    <recommendedName>
        <fullName evidence="1">PD-(D/E)XK nuclease-like domain-containing protein</fullName>
    </recommendedName>
</protein>
<proteinExistence type="predicted"/>